<dbReference type="GeneID" id="106537743"/>
<evidence type="ECO:0000313" key="2">
    <source>
        <dbReference type="RefSeq" id="XP_013907438.1"/>
    </source>
</evidence>
<organism evidence="1 2">
    <name type="scientific">Thamnophis sirtalis</name>
    <dbReference type="NCBI Taxonomy" id="35019"/>
    <lineage>
        <taxon>Eukaryota</taxon>
        <taxon>Metazoa</taxon>
        <taxon>Chordata</taxon>
        <taxon>Craniata</taxon>
        <taxon>Vertebrata</taxon>
        <taxon>Euteleostomi</taxon>
        <taxon>Lepidosauria</taxon>
        <taxon>Squamata</taxon>
        <taxon>Bifurcata</taxon>
        <taxon>Unidentata</taxon>
        <taxon>Episquamata</taxon>
        <taxon>Toxicofera</taxon>
        <taxon>Serpentes</taxon>
        <taxon>Colubroidea</taxon>
        <taxon>Colubridae</taxon>
        <taxon>Natricinae</taxon>
        <taxon>Thamnophis</taxon>
    </lineage>
</organism>
<dbReference type="RefSeq" id="XP_013907438.1">
    <property type="nucleotide sequence ID" value="XM_014051963.1"/>
</dbReference>
<dbReference type="AlphaFoldDB" id="A0A6I9X7W3"/>
<accession>A0A6I9X7W3</accession>
<sequence>MEIFQSIEKIFDRIDQTLGNIIQRIMDKDQDKEERMEPPEETWIQTLESGQHTNPNKCKRKRKDKILKLKNGLTTQQNAFVKQKQVNISSLRASFQVAKLISRTGRPFVEEEFVKECLLSVAKEMCPEKTDLFSTVSLSGPTITRRIEEMGDNLHQHLQNSSKNLCYFSLALDTSNDVRDSAQLLIFIRGTNDYFEVTEELAALKSIKGRTTGEDIFKKVHKLWMIWSWTGLN</sequence>
<dbReference type="PANTHER" id="PTHR45913">
    <property type="entry name" value="EPM2A-INTERACTING PROTEIN 1"/>
    <property type="match status" value="1"/>
</dbReference>
<dbReference type="PANTHER" id="PTHR45913:SF21">
    <property type="entry name" value="DUF4371 DOMAIN-CONTAINING PROTEIN"/>
    <property type="match status" value="1"/>
</dbReference>
<name>A0A6I9X7W3_9SAUR</name>
<proteinExistence type="predicted"/>
<dbReference type="Proteomes" id="UP000504617">
    <property type="component" value="Unplaced"/>
</dbReference>
<dbReference type="KEGG" id="tsr:106537743"/>
<reference evidence="2" key="1">
    <citation type="submission" date="2025-08" db="UniProtKB">
        <authorList>
            <consortium name="RefSeq"/>
        </authorList>
    </citation>
    <scope>IDENTIFICATION</scope>
    <source>
        <tissue evidence="2">Skeletal muscle</tissue>
    </source>
</reference>
<gene>
    <name evidence="2" type="primary">LOC106537743</name>
</gene>
<protein>
    <submittedName>
        <fullName evidence="2">SCAN domain-containing protein 3-like</fullName>
    </submittedName>
</protein>
<keyword evidence="1" id="KW-1185">Reference proteome</keyword>
<evidence type="ECO:0000313" key="1">
    <source>
        <dbReference type="Proteomes" id="UP000504617"/>
    </source>
</evidence>
<dbReference type="OrthoDB" id="10061052at2759"/>